<comment type="caution">
    <text evidence="1">The sequence shown here is derived from an EMBL/GenBank/DDBJ whole genome shotgun (WGS) entry which is preliminary data.</text>
</comment>
<gene>
    <name evidence="1" type="ORF">E4A49_11730</name>
</gene>
<dbReference type="Proteomes" id="UP000297477">
    <property type="component" value="Unassembled WGS sequence"/>
</dbReference>
<protein>
    <submittedName>
        <fullName evidence="1">Uncharacterized protein</fullName>
    </submittedName>
</protein>
<proteinExistence type="predicted"/>
<reference evidence="1 2" key="1">
    <citation type="submission" date="2019-03" db="EMBL/GenBank/DDBJ databases">
        <title>Reclassification of Micrococcus aloeverae and Micrococcus yunnanensis as later heterotypic synonyms of Micrococcus luteus.</title>
        <authorList>
            <person name="Huang C.-H."/>
        </authorList>
    </citation>
    <scope>NUCLEOTIDE SEQUENCE [LARGE SCALE GENOMIC DNA]</scope>
    <source>
        <strain evidence="1 2">BCRC 12151</strain>
    </source>
</reference>
<organism evidence="1 2">
    <name type="scientific">Micrococcus lylae</name>
    <dbReference type="NCBI Taxonomy" id="1273"/>
    <lineage>
        <taxon>Bacteria</taxon>
        <taxon>Bacillati</taxon>
        <taxon>Actinomycetota</taxon>
        <taxon>Actinomycetes</taxon>
        <taxon>Micrococcales</taxon>
        <taxon>Micrococcaceae</taxon>
        <taxon>Micrococcus</taxon>
    </lineage>
</organism>
<dbReference type="RefSeq" id="WP_067191835.1">
    <property type="nucleotide sequence ID" value="NZ_SPKT01000046.1"/>
</dbReference>
<dbReference type="EMBL" id="SPKT01000046">
    <property type="protein sequence ID" value="TFH97821.1"/>
    <property type="molecule type" value="Genomic_DNA"/>
</dbReference>
<evidence type="ECO:0000313" key="2">
    <source>
        <dbReference type="Proteomes" id="UP000297477"/>
    </source>
</evidence>
<sequence>MTKLNPDHATYPGTDTRIKYCDIVTRGKATTLWEVVEIEYPDKARLSRLGSCGETNAWTTTDQLHFCHRTRFPGHATCQGLIDKQAAIRENAAHVREKAQYVRRIDDLTVATAEAIGRQTARLHKAVADHRRVLADVYGITDEGKSA</sequence>
<accession>A0ABY2K0N9</accession>
<evidence type="ECO:0000313" key="1">
    <source>
        <dbReference type="EMBL" id="TFH97821.1"/>
    </source>
</evidence>
<keyword evidence="2" id="KW-1185">Reference proteome</keyword>
<name>A0ABY2K0N9_9MICC</name>